<accession>A0A1M5CVH6</accession>
<dbReference type="InterPro" id="IPR004013">
    <property type="entry name" value="PHP_dom"/>
</dbReference>
<dbReference type="Pfam" id="PF02811">
    <property type="entry name" value="PHP"/>
    <property type="match status" value="1"/>
</dbReference>
<dbReference type="AlphaFoldDB" id="A0A1M5CVH6"/>
<name>A0A1M5CVH6_9BURK</name>
<dbReference type="Gene3D" id="3.20.20.140">
    <property type="entry name" value="Metal-dependent hydrolases"/>
    <property type="match status" value="1"/>
</dbReference>
<dbReference type="STRING" id="1122156.SAMN02745117_02254"/>
<feature type="domain" description="Polymerase/histidinol phosphatase N-terminal" evidence="1">
    <location>
        <begin position="3"/>
        <end position="68"/>
    </location>
</feature>
<dbReference type="GO" id="GO:0035312">
    <property type="term" value="F:5'-3' DNA exonuclease activity"/>
    <property type="evidence" value="ECO:0007669"/>
    <property type="project" value="TreeGrafter"/>
</dbReference>
<keyword evidence="3" id="KW-1185">Reference proteome</keyword>
<dbReference type="PANTHER" id="PTHR42924:SF3">
    <property type="entry name" value="POLYMERASE_HISTIDINOL PHOSPHATASE N-TERMINAL DOMAIN-CONTAINING PROTEIN"/>
    <property type="match status" value="1"/>
</dbReference>
<evidence type="ECO:0000313" key="3">
    <source>
        <dbReference type="Proteomes" id="UP000184327"/>
    </source>
</evidence>
<reference evidence="2 3" key="1">
    <citation type="submission" date="2016-11" db="EMBL/GenBank/DDBJ databases">
        <authorList>
            <person name="Jaros S."/>
            <person name="Januszkiewicz K."/>
            <person name="Wedrychowicz H."/>
        </authorList>
    </citation>
    <scope>NUCLEOTIDE SEQUENCE [LARGE SCALE GENOMIC DNA]</scope>
    <source>
        <strain evidence="2 3">DSM 16112</strain>
    </source>
</reference>
<gene>
    <name evidence="2" type="ORF">SAMN02745117_02254</name>
</gene>
<protein>
    <recommendedName>
        <fullName evidence="1">Polymerase/histidinol phosphatase N-terminal domain-containing protein</fullName>
    </recommendedName>
</protein>
<dbReference type="Proteomes" id="UP000184327">
    <property type="component" value="Unassembled WGS sequence"/>
</dbReference>
<dbReference type="PANTHER" id="PTHR42924">
    <property type="entry name" value="EXONUCLEASE"/>
    <property type="match status" value="1"/>
</dbReference>
<organism evidence="2 3">
    <name type="scientific">Lampropedia hyalina DSM 16112</name>
    <dbReference type="NCBI Taxonomy" id="1122156"/>
    <lineage>
        <taxon>Bacteria</taxon>
        <taxon>Pseudomonadati</taxon>
        <taxon>Pseudomonadota</taxon>
        <taxon>Betaproteobacteria</taxon>
        <taxon>Burkholderiales</taxon>
        <taxon>Comamonadaceae</taxon>
        <taxon>Lampropedia</taxon>
    </lineage>
</organism>
<proteinExistence type="predicted"/>
<sequence length="273" mass="29438">MNADLHSHSVFSDGTLTPEALASRAHRNGVTLWSLTDHDTLDGQVSAQNAAVALGLSYLTGVEISASFLGKSIHIVGLGVDIQNLPLQQGLEHIRRGRWQRGQAMASALEVAGIPDAWQGAMRFASHPETVSRAHFARYLVQQGICPTIHAVFQKYLVPGRPGYVPHQWASLQDAVGWIAGAGGLAVIAHPARYRLTDMQEYALLCVFKECGGTAIEVVTGSQQPSEYSHYAAQATYFGLKASRGSDFHCPKESRVDVGSLPALPPECVAVWE</sequence>
<dbReference type="InterPro" id="IPR052018">
    <property type="entry name" value="PHP_domain"/>
</dbReference>
<dbReference type="OrthoDB" id="9804333at2"/>
<dbReference type="RefSeq" id="WP_073356777.1">
    <property type="nucleotide sequence ID" value="NZ_FQUZ01000029.1"/>
</dbReference>
<dbReference type="Gene3D" id="1.10.150.650">
    <property type="match status" value="1"/>
</dbReference>
<dbReference type="GO" id="GO:0004534">
    <property type="term" value="F:5'-3' RNA exonuclease activity"/>
    <property type="evidence" value="ECO:0007669"/>
    <property type="project" value="TreeGrafter"/>
</dbReference>
<evidence type="ECO:0000259" key="1">
    <source>
        <dbReference type="SMART" id="SM00481"/>
    </source>
</evidence>
<dbReference type="InterPro" id="IPR003141">
    <property type="entry name" value="Pol/His_phosphatase_N"/>
</dbReference>
<dbReference type="SMART" id="SM00481">
    <property type="entry name" value="POLIIIAc"/>
    <property type="match status" value="1"/>
</dbReference>
<dbReference type="EMBL" id="FQUZ01000029">
    <property type="protein sequence ID" value="SHF58745.1"/>
    <property type="molecule type" value="Genomic_DNA"/>
</dbReference>
<evidence type="ECO:0000313" key="2">
    <source>
        <dbReference type="EMBL" id="SHF58745.1"/>
    </source>
</evidence>
<dbReference type="CDD" id="cd07438">
    <property type="entry name" value="PHP_HisPPase_AMP"/>
    <property type="match status" value="1"/>
</dbReference>
<dbReference type="SUPFAM" id="SSF89550">
    <property type="entry name" value="PHP domain-like"/>
    <property type="match status" value="1"/>
</dbReference>
<dbReference type="InterPro" id="IPR016195">
    <property type="entry name" value="Pol/histidinol_Pase-like"/>
</dbReference>